<dbReference type="InterPro" id="IPR001683">
    <property type="entry name" value="PX_dom"/>
</dbReference>
<dbReference type="PANTHER" id="PTHR10555">
    <property type="entry name" value="SORTING NEXIN"/>
    <property type="match status" value="1"/>
</dbReference>
<dbReference type="InterPro" id="IPR027267">
    <property type="entry name" value="AH/BAR_dom_sf"/>
</dbReference>
<name>A0A1R2BB83_9CILI</name>
<dbReference type="PANTHER" id="PTHR10555:SF170">
    <property type="entry name" value="FI18122P1"/>
    <property type="match status" value="1"/>
</dbReference>
<evidence type="ECO:0000313" key="3">
    <source>
        <dbReference type="EMBL" id="OMJ74038.1"/>
    </source>
</evidence>
<dbReference type="GO" id="GO:0005768">
    <property type="term" value="C:endosome"/>
    <property type="evidence" value="ECO:0007669"/>
    <property type="project" value="TreeGrafter"/>
</dbReference>
<dbReference type="Pfam" id="PF00787">
    <property type="entry name" value="PX"/>
    <property type="match status" value="1"/>
</dbReference>
<organism evidence="3 4">
    <name type="scientific">Stentor coeruleus</name>
    <dbReference type="NCBI Taxonomy" id="5963"/>
    <lineage>
        <taxon>Eukaryota</taxon>
        <taxon>Sar</taxon>
        <taxon>Alveolata</taxon>
        <taxon>Ciliophora</taxon>
        <taxon>Postciliodesmatophora</taxon>
        <taxon>Heterotrichea</taxon>
        <taxon>Heterotrichida</taxon>
        <taxon>Stentoridae</taxon>
        <taxon>Stentor</taxon>
    </lineage>
</organism>
<gene>
    <name evidence="3" type="ORF">SteCoe_27124</name>
</gene>
<evidence type="ECO:0000259" key="2">
    <source>
        <dbReference type="PROSITE" id="PS50195"/>
    </source>
</evidence>
<evidence type="ECO:0000256" key="1">
    <source>
        <dbReference type="SAM" id="MobiDB-lite"/>
    </source>
</evidence>
<dbReference type="SUPFAM" id="SSF64268">
    <property type="entry name" value="PX domain"/>
    <property type="match status" value="1"/>
</dbReference>
<dbReference type="Gene3D" id="1.20.1270.60">
    <property type="entry name" value="Arfaptin homology (AH) domain/BAR domain"/>
    <property type="match status" value="1"/>
</dbReference>
<dbReference type="InterPro" id="IPR036871">
    <property type="entry name" value="PX_dom_sf"/>
</dbReference>
<feature type="domain" description="PX" evidence="2">
    <location>
        <begin position="1"/>
        <end position="160"/>
    </location>
</feature>
<proteinExistence type="predicted"/>
<comment type="caution">
    <text evidence="3">The sequence shown here is derived from an EMBL/GenBank/DDBJ whole genome shotgun (WGS) entry which is preliminary data.</text>
</comment>
<dbReference type="GO" id="GO:0035091">
    <property type="term" value="F:phosphatidylinositol binding"/>
    <property type="evidence" value="ECO:0007669"/>
    <property type="project" value="InterPro"/>
</dbReference>
<keyword evidence="4" id="KW-1185">Reference proteome</keyword>
<reference evidence="3 4" key="1">
    <citation type="submission" date="2016-11" db="EMBL/GenBank/DDBJ databases">
        <title>The macronuclear genome of Stentor coeruleus: a giant cell with tiny introns.</title>
        <authorList>
            <person name="Slabodnick M."/>
            <person name="Ruby J.G."/>
            <person name="Reiff S.B."/>
            <person name="Swart E.C."/>
            <person name="Gosai S."/>
            <person name="Prabakaran S."/>
            <person name="Witkowska E."/>
            <person name="Larue G.E."/>
            <person name="Fisher S."/>
            <person name="Freeman R.M."/>
            <person name="Gunawardena J."/>
            <person name="Chu W."/>
            <person name="Stover N.A."/>
            <person name="Gregory B.D."/>
            <person name="Nowacki M."/>
            <person name="Derisi J."/>
            <person name="Roy S.W."/>
            <person name="Marshall W.F."/>
            <person name="Sood P."/>
        </authorList>
    </citation>
    <scope>NUCLEOTIDE SEQUENCE [LARGE SCALE GENOMIC DNA]</scope>
    <source>
        <strain evidence="3">WM001</strain>
    </source>
</reference>
<dbReference type="SMART" id="SM00312">
    <property type="entry name" value="PX"/>
    <property type="match status" value="1"/>
</dbReference>
<dbReference type="PROSITE" id="PS50195">
    <property type="entry name" value="PX"/>
    <property type="match status" value="1"/>
</dbReference>
<sequence>MRSSSGSDISDLEEERKQESSLSISRNRRGLFEESEFDEKPQLFYAEIKNITIGEPQKVKEGRDGYFIYPIIEGNTTIAQHRYKEFVWLRNELSIHYPACATPALPEKEGVIGYWSSQDILFYKFRRFGLEKFLQRIINHPKLSKSPDLHSFLKDDDINFHLRMKKSESNKGWYGVISEWSTSITSLVSGYISSESNITHDGGDFEFSNHRNEIKLLYQQQETLCTQGRNLVTCEENEIASNIALSKAYENMGKVEKDGLSEKLKILAETHQCISDAHKNSFDKLKELVGQEMENCKRICFGLLEALERRDKIKSDRNLSSQYDLREINQDLNKEIIKFNQEKVYLSNLISQQLIEYKYELTEKISEIWREAYNKLSV</sequence>
<dbReference type="OrthoDB" id="286484at2759"/>
<evidence type="ECO:0000313" key="4">
    <source>
        <dbReference type="Proteomes" id="UP000187209"/>
    </source>
</evidence>
<protein>
    <recommendedName>
        <fullName evidence="2">PX domain-containing protein</fullName>
    </recommendedName>
</protein>
<dbReference type="AlphaFoldDB" id="A0A1R2BB83"/>
<dbReference type="EMBL" id="MPUH01000778">
    <property type="protein sequence ID" value="OMJ74038.1"/>
    <property type="molecule type" value="Genomic_DNA"/>
</dbReference>
<dbReference type="Gene3D" id="3.30.1520.10">
    <property type="entry name" value="Phox-like domain"/>
    <property type="match status" value="1"/>
</dbReference>
<accession>A0A1R2BB83</accession>
<dbReference type="Proteomes" id="UP000187209">
    <property type="component" value="Unassembled WGS sequence"/>
</dbReference>
<feature type="region of interest" description="Disordered" evidence="1">
    <location>
        <begin position="1"/>
        <end position="26"/>
    </location>
</feature>